<proteinExistence type="predicted"/>
<dbReference type="AlphaFoldDB" id="A0AAU7U9R0"/>
<dbReference type="RefSeq" id="WP_350242843.1">
    <property type="nucleotide sequence ID" value="NZ_CP158299.1"/>
</dbReference>
<gene>
    <name evidence="1" type="ORF">ABOD76_15350</name>
</gene>
<dbReference type="InterPro" id="IPR009057">
    <property type="entry name" value="Homeodomain-like_sf"/>
</dbReference>
<dbReference type="EMBL" id="CP158299">
    <property type="protein sequence ID" value="XBV84806.1"/>
    <property type="molecule type" value="Genomic_DNA"/>
</dbReference>
<accession>A0AAU7U9R0</accession>
<evidence type="ECO:0000313" key="1">
    <source>
        <dbReference type="EMBL" id="XBV84806.1"/>
    </source>
</evidence>
<dbReference type="KEGG" id="dsc:ABOD76_15350"/>
<organism evidence="1">
    <name type="scientific">Deinococcus sonorensis KR-87</name>
    <dbReference type="NCBI Taxonomy" id="694439"/>
    <lineage>
        <taxon>Bacteria</taxon>
        <taxon>Thermotogati</taxon>
        <taxon>Deinococcota</taxon>
        <taxon>Deinococci</taxon>
        <taxon>Deinococcales</taxon>
        <taxon>Deinococcaceae</taxon>
        <taxon>Deinococcus</taxon>
    </lineage>
</organism>
<sequence>MKKHLVRLTDDDRTELRVFTRSGTRSAQAITRARLLVMADEQGESRNDADIARALGVTVHTVEVTRKRYVQHGLQAVLQRAPRKDKGVPQKVDGRVEAQLITLACSDTPNGEPAWTLQMLGDALVR</sequence>
<reference evidence="1" key="1">
    <citation type="submission" date="2024-06" db="EMBL/GenBank/DDBJ databases">
        <title>Draft Genome Sequence of Deinococcus sonorensis Type Strain KR-87, a Biofilm Producing Representative of the Genus Deinococcus.</title>
        <authorList>
            <person name="Boren L.S."/>
            <person name="Grosso R.A."/>
            <person name="Hugenberg-Cox A.N."/>
            <person name="Hill J.T.E."/>
            <person name="Albert C.M."/>
            <person name="Tuohy J.M."/>
        </authorList>
    </citation>
    <scope>NUCLEOTIDE SEQUENCE</scope>
    <source>
        <strain evidence="1">KR-87</strain>
    </source>
</reference>
<dbReference type="Pfam" id="PF13565">
    <property type="entry name" value="HTH_32"/>
    <property type="match status" value="1"/>
</dbReference>
<protein>
    <submittedName>
        <fullName evidence="1">Helix-turn-helix domain-containing protein</fullName>
    </submittedName>
</protein>
<name>A0AAU7U9R0_9DEIO</name>
<dbReference type="SUPFAM" id="SSF46689">
    <property type="entry name" value="Homeodomain-like"/>
    <property type="match status" value="1"/>
</dbReference>